<name>A0ABQ5HUG2_9ASTR</name>
<accession>A0ABQ5HUG2</accession>
<protein>
    <recommendedName>
        <fullName evidence="3">Reverse transcriptase domain-containing protein</fullName>
    </recommendedName>
</protein>
<dbReference type="EMBL" id="BQNB010020024">
    <property type="protein sequence ID" value="GJT91486.1"/>
    <property type="molecule type" value="Genomic_DNA"/>
</dbReference>
<evidence type="ECO:0000313" key="2">
    <source>
        <dbReference type="Proteomes" id="UP001151760"/>
    </source>
</evidence>
<dbReference type="InterPro" id="IPR043502">
    <property type="entry name" value="DNA/RNA_pol_sf"/>
</dbReference>
<comment type="caution">
    <text evidence="1">The sequence shown here is derived from an EMBL/GenBank/DDBJ whole genome shotgun (WGS) entry which is preliminary data.</text>
</comment>
<dbReference type="Proteomes" id="UP001151760">
    <property type="component" value="Unassembled WGS sequence"/>
</dbReference>
<evidence type="ECO:0008006" key="3">
    <source>
        <dbReference type="Google" id="ProtNLM"/>
    </source>
</evidence>
<evidence type="ECO:0000313" key="1">
    <source>
        <dbReference type="EMBL" id="GJT91486.1"/>
    </source>
</evidence>
<gene>
    <name evidence="1" type="ORF">Tco_1080331</name>
</gene>
<proteinExistence type="predicted"/>
<dbReference type="InterPro" id="IPR032567">
    <property type="entry name" value="RTL1-rel"/>
</dbReference>
<sequence length="582" mass="64776">MINQGVTNALAACDADRNMNGDDSHNSGTGVRRTERVARECTYPDFMKCQPLNFKGTEGVIKLIQWFEKMETVFSIRNCFVENQVKFSTCTLLEGAKFKKLETELWNLKVKGTDMIGYNQHFQELALLCVRMFPEESDKIERYVGGFPDMIHGSVVASRPNTMQEAIEIATELMDKKIRIFAEQQRSGEKKPYGGSKPLCLKCNYHHDGQCAPKCHKCNRVGHLAHDYRSTTNANAANNQRGTRAVKVYAVGHARTNPDSNVIADTFLLNNRYASVLFDTGADRSFVSTTFSSQIDITPSTFDHYYDVELVDGRIIRSDRGNETHLNIIWCTKMQKYMLKGLFPEDLPGLPSTRQLEFQIDLISGAAPVARAPYRLAPYEMKELSDQLQEFSDKGFIRPSSLPWGAPVLFVKKKDGSFRMCIDYRELNKLTLLNYSSSDKQTTSVAEEVCVALPPTGNSVDVKYEINVVVGLVAAVTLTVLVVVVAQGKAEEVVVPMVVPVIPKLVVGKLRLMECHLLHADVEVDYLLSVFRMLSPRALSVRALTLSFSLSCGPPLWGTDGPHGNDEWADVAAEACGNCNGG</sequence>
<reference evidence="1" key="2">
    <citation type="submission" date="2022-01" db="EMBL/GenBank/DDBJ databases">
        <authorList>
            <person name="Yamashiro T."/>
            <person name="Shiraishi A."/>
            <person name="Satake H."/>
            <person name="Nakayama K."/>
        </authorList>
    </citation>
    <scope>NUCLEOTIDE SEQUENCE</scope>
</reference>
<dbReference type="PANTHER" id="PTHR15503">
    <property type="entry name" value="LDOC1 RELATED"/>
    <property type="match status" value="1"/>
</dbReference>
<dbReference type="Gene3D" id="3.10.10.10">
    <property type="entry name" value="HIV Type 1 Reverse Transcriptase, subunit A, domain 1"/>
    <property type="match status" value="1"/>
</dbReference>
<organism evidence="1 2">
    <name type="scientific">Tanacetum coccineum</name>
    <dbReference type="NCBI Taxonomy" id="301880"/>
    <lineage>
        <taxon>Eukaryota</taxon>
        <taxon>Viridiplantae</taxon>
        <taxon>Streptophyta</taxon>
        <taxon>Embryophyta</taxon>
        <taxon>Tracheophyta</taxon>
        <taxon>Spermatophyta</taxon>
        <taxon>Magnoliopsida</taxon>
        <taxon>eudicotyledons</taxon>
        <taxon>Gunneridae</taxon>
        <taxon>Pentapetalae</taxon>
        <taxon>asterids</taxon>
        <taxon>campanulids</taxon>
        <taxon>Asterales</taxon>
        <taxon>Asteraceae</taxon>
        <taxon>Asteroideae</taxon>
        <taxon>Anthemideae</taxon>
        <taxon>Anthemidinae</taxon>
        <taxon>Tanacetum</taxon>
    </lineage>
</organism>
<dbReference type="Pfam" id="PF08284">
    <property type="entry name" value="RVP_2"/>
    <property type="match status" value="1"/>
</dbReference>
<reference evidence="1" key="1">
    <citation type="journal article" date="2022" name="Int. J. Mol. Sci.">
        <title>Draft Genome of Tanacetum Coccineum: Genomic Comparison of Closely Related Tanacetum-Family Plants.</title>
        <authorList>
            <person name="Yamashiro T."/>
            <person name="Shiraishi A."/>
            <person name="Nakayama K."/>
            <person name="Satake H."/>
        </authorList>
    </citation>
    <scope>NUCLEOTIDE SEQUENCE</scope>
</reference>
<dbReference type="SUPFAM" id="SSF56672">
    <property type="entry name" value="DNA/RNA polymerases"/>
    <property type="match status" value="1"/>
</dbReference>
<dbReference type="PANTHER" id="PTHR15503:SF45">
    <property type="entry name" value="RNA-DIRECTED DNA POLYMERASE HOMOLOG"/>
    <property type="match status" value="1"/>
</dbReference>
<keyword evidence="2" id="KW-1185">Reference proteome</keyword>